<keyword evidence="10" id="KW-1185">Reference proteome</keyword>
<dbReference type="GO" id="GO:0019752">
    <property type="term" value="P:carboxylic acid metabolic process"/>
    <property type="evidence" value="ECO:0007669"/>
    <property type="project" value="InterPro"/>
</dbReference>
<evidence type="ECO:0000256" key="2">
    <source>
        <dbReference type="ARBA" id="ARBA00009533"/>
    </source>
</evidence>
<feature type="compositionally biased region" description="Polar residues" evidence="8">
    <location>
        <begin position="204"/>
        <end position="214"/>
    </location>
</feature>
<evidence type="ECO:0000256" key="5">
    <source>
        <dbReference type="ARBA" id="ARBA00023239"/>
    </source>
</evidence>
<dbReference type="GO" id="GO:0016740">
    <property type="term" value="F:transferase activity"/>
    <property type="evidence" value="ECO:0007669"/>
    <property type="project" value="UniProtKB-KW"/>
</dbReference>
<dbReference type="InParanoid" id="A0A316YRT2"/>
<dbReference type="PANTHER" id="PTHR11999">
    <property type="entry name" value="GROUP II PYRIDOXAL-5-PHOSPHATE DECARBOXYLASE"/>
    <property type="match status" value="1"/>
</dbReference>
<dbReference type="InterPro" id="IPR021115">
    <property type="entry name" value="Pyridoxal-P_BS"/>
</dbReference>
<comment type="cofactor">
    <cofactor evidence="1 6 7">
        <name>pyridoxal 5'-phosphate</name>
        <dbReference type="ChEBI" id="CHEBI:597326"/>
    </cofactor>
</comment>
<dbReference type="RefSeq" id="XP_025379468.1">
    <property type="nucleotide sequence ID" value="XM_025521339.1"/>
</dbReference>
<evidence type="ECO:0000256" key="6">
    <source>
        <dbReference type="PIRSR" id="PIRSR602129-50"/>
    </source>
</evidence>
<evidence type="ECO:0000256" key="8">
    <source>
        <dbReference type="SAM" id="MobiDB-lite"/>
    </source>
</evidence>
<dbReference type="Gene3D" id="3.90.1150.10">
    <property type="entry name" value="Aspartate Aminotransferase, domain 1"/>
    <property type="match status" value="1"/>
</dbReference>
<dbReference type="InterPro" id="IPR010977">
    <property type="entry name" value="Aromatic_deC"/>
</dbReference>
<dbReference type="STRING" id="215250.A0A316YRT2"/>
<protein>
    <submittedName>
        <fullName evidence="9">PLP-dependent transferase</fullName>
    </submittedName>
</protein>
<dbReference type="SUPFAM" id="SSF53383">
    <property type="entry name" value="PLP-dependent transferases"/>
    <property type="match status" value="1"/>
</dbReference>
<dbReference type="GO" id="GO:0016831">
    <property type="term" value="F:carboxy-lyase activity"/>
    <property type="evidence" value="ECO:0007669"/>
    <property type="project" value="UniProtKB-KW"/>
</dbReference>
<dbReference type="GO" id="GO:0005737">
    <property type="term" value="C:cytoplasm"/>
    <property type="evidence" value="ECO:0007669"/>
    <property type="project" value="TreeGrafter"/>
</dbReference>
<gene>
    <name evidence="9" type="ORF">FA10DRAFT_266061</name>
</gene>
<dbReference type="AlphaFoldDB" id="A0A316YRT2"/>
<organism evidence="9 10">
    <name type="scientific">Acaromyces ingoldii</name>
    <dbReference type="NCBI Taxonomy" id="215250"/>
    <lineage>
        <taxon>Eukaryota</taxon>
        <taxon>Fungi</taxon>
        <taxon>Dikarya</taxon>
        <taxon>Basidiomycota</taxon>
        <taxon>Ustilaginomycotina</taxon>
        <taxon>Exobasidiomycetes</taxon>
        <taxon>Exobasidiales</taxon>
        <taxon>Cryptobasidiaceae</taxon>
        <taxon>Acaromyces</taxon>
    </lineage>
</organism>
<dbReference type="GeneID" id="37043255"/>
<keyword evidence="9" id="KW-0808">Transferase</keyword>
<sequence length="534" mass="58650">MDIEGFRTAGYAAIDSICDYYESLRERPVNAQVQPGFLAKSVPDSAPEEGEAWEKIADDYQKIIMPGITHWQHPRFFAFFPCNVTFEGMLADLHTAAISNPGFNWSVSPSVTELEIIMCDWVAKMLGLSTEFTSASASGLGGGIILNSASEVAITVAIAARERALTRIESLEAWEKDQGAREPVSEDSGSAPLTGEQDKAKTLPQGQASQATSQLANWRGKTTSRLVLYGTTQTHSIAAKAALILGISFRALKVFAKDEYALQGETLKAAIEEDRAAGRYPFMLVATLGTTSSCAIDNMTEIAQVAKSYPELWIHVDSAYAGVALTLPEERAKMDIAAINECVDSFSTNLHKWGLVQFDCSPLHVKDRGALSRALTVTPEFLRTRHGDAGTVLDLRNMSLSLGRRFRSLKVWFVLRSYGLQGLRNHLRGSILQAQLFQKLVKEGQTPLKIVAKPRFALVVFRLEPAGVIEKDALNRAFWDALEKRSSELTLTQTVLPEIGFCIRWVSGSLWTRDSDVEASYKVICECADAILSS</sequence>
<evidence type="ECO:0000256" key="3">
    <source>
        <dbReference type="ARBA" id="ARBA00022793"/>
    </source>
</evidence>
<dbReference type="GO" id="GO:0006520">
    <property type="term" value="P:amino acid metabolic process"/>
    <property type="evidence" value="ECO:0007669"/>
    <property type="project" value="InterPro"/>
</dbReference>
<dbReference type="InterPro" id="IPR002129">
    <property type="entry name" value="PyrdxlP-dep_de-COase"/>
</dbReference>
<evidence type="ECO:0000256" key="7">
    <source>
        <dbReference type="RuleBase" id="RU000382"/>
    </source>
</evidence>
<name>A0A316YRT2_9BASI</name>
<dbReference type="Pfam" id="PF00282">
    <property type="entry name" value="Pyridoxal_deC"/>
    <property type="match status" value="2"/>
</dbReference>
<keyword evidence="4 6" id="KW-0663">Pyridoxal phosphate</keyword>
<dbReference type="PRINTS" id="PR00800">
    <property type="entry name" value="YHDCRBOXLASE"/>
</dbReference>
<dbReference type="PROSITE" id="PS00392">
    <property type="entry name" value="DDC_GAD_HDC_YDC"/>
    <property type="match status" value="1"/>
</dbReference>
<dbReference type="InterPro" id="IPR015424">
    <property type="entry name" value="PyrdxlP-dep_Trfase"/>
</dbReference>
<feature type="modified residue" description="N6-(pyridoxal phosphate)lysine" evidence="6">
    <location>
        <position position="352"/>
    </location>
</feature>
<dbReference type="EMBL" id="KZ819635">
    <property type="protein sequence ID" value="PWN92270.1"/>
    <property type="molecule type" value="Genomic_DNA"/>
</dbReference>
<dbReference type="Proteomes" id="UP000245768">
    <property type="component" value="Unassembled WGS sequence"/>
</dbReference>
<feature type="region of interest" description="Disordered" evidence="8">
    <location>
        <begin position="176"/>
        <end position="214"/>
    </location>
</feature>
<dbReference type="Gene3D" id="3.40.640.10">
    <property type="entry name" value="Type I PLP-dependent aspartate aminotransferase-like (Major domain)"/>
    <property type="match status" value="1"/>
</dbReference>
<proteinExistence type="inferred from homology"/>
<evidence type="ECO:0000313" key="10">
    <source>
        <dbReference type="Proteomes" id="UP000245768"/>
    </source>
</evidence>
<dbReference type="InterPro" id="IPR015421">
    <property type="entry name" value="PyrdxlP-dep_Trfase_major"/>
</dbReference>
<dbReference type="InterPro" id="IPR015422">
    <property type="entry name" value="PyrdxlP-dep_Trfase_small"/>
</dbReference>
<dbReference type="GO" id="GO:0030170">
    <property type="term" value="F:pyridoxal phosphate binding"/>
    <property type="evidence" value="ECO:0007669"/>
    <property type="project" value="InterPro"/>
</dbReference>
<evidence type="ECO:0000313" key="9">
    <source>
        <dbReference type="EMBL" id="PWN92270.1"/>
    </source>
</evidence>
<evidence type="ECO:0000256" key="4">
    <source>
        <dbReference type="ARBA" id="ARBA00022898"/>
    </source>
</evidence>
<dbReference type="PANTHER" id="PTHR11999:SF70">
    <property type="entry name" value="MIP05841P"/>
    <property type="match status" value="1"/>
</dbReference>
<keyword evidence="5 7" id="KW-0456">Lyase</keyword>
<dbReference type="Gene3D" id="1.20.1340.10">
    <property type="entry name" value="dopa decarboxylase, N-terminal domain"/>
    <property type="match status" value="1"/>
</dbReference>
<reference evidence="9 10" key="1">
    <citation type="journal article" date="2018" name="Mol. Biol. Evol.">
        <title>Broad Genomic Sampling Reveals a Smut Pathogenic Ancestry of the Fungal Clade Ustilaginomycotina.</title>
        <authorList>
            <person name="Kijpornyongpan T."/>
            <person name="Mondo S.J."/>
            <person name="Barry K."/>
            <person name="Sandor L."/>
            <person name="Lee J."/>
            <person name="Lipzen A."/>
            <person name="Pangilinan J."/>
            <person name="LaButti K."/>
            <person name="Hainaut M."/>
            <person name="Henrissat B."/>
            <person name="Grigoriev I.V."/>
            <person name="Spatafora J.W."/>
            <person name="Aime M.C."/>
        </authorList>
    </citation>
    <scope>NUCLEOTIDE SEQUENCE [LARGE SCALE GENOMIC DNA]</scope>
    <source>
        <strain evidence="9 10">MCA 4198</strain>
    </source>
</reference>
<keyword evidence="3" id="KW-0210">Decarboxylase</keyword>
<comment type="similarity">
    <text evidence="2 7">Belongs to the group II decarboxylase family.</text>
</comment>
<evidence type="ECO:0000256" key="1">
    <source>
        <dbReference type="ARBA" id="ARBA00001933"/>
    </source>
</evidence>
<dbReference type="OrthoDB" id="639767at2759"/>
<accession>A0A316YRT2</accession>